<dbReference type="InterPro" id="IPR047187">
    <property type="entry name" value="SF1_C_Upf1"/>
</dbReference>
<dbReference type="Pfam" id="PF13087">
    <property type="entry name" value="AAA_12"/>
    <property type="match status" value="1"/>
</dbReference>
<keyword evidence="2" id="KW-0378">Hydrolase</keyword>
<dbReference type="Proteomes" id="UP001595604">
    <property type="component" value="Unassembled WGS sequence"/>
</dbReference>
<dbReference type="CDD" id="cd17934">
    <property type="entry name" value="DEXXQc_Upf1-like"/>
    <property type="match status" value="1"/>
</dbReference>
<evidence type="ECO:0000259" key="6">
    <source>
        <dbReference type="Pfam" id="PF13482"/>
    </source>
</evidence>
<keyword evidence="3" id="KW-0347">Helicase</keyword>
<dbReference type="InterPro" id="IPR019993">
    <property type="entry name" value="RecB_nuclease_TM0106_put"/>
</dbReference>
<dbReference type="InterPro" id="IPR041679">
    <property type="entry name" value="DNA2/NAM7-like_C"/>
</dbReference>
<evidence type="ECO:0000256" key="1">
    <source>
        <dbReference type="ARBA" id="ARBA00022741"/>
    </source>
</evidence>
<dbReference type="CDD" id="cd18808">
    <property type="entry name" value="SF1_C_Upf1"/>
    <property type="match status" value="1"/>
</dbReference>
<dbReference type="SUPFAM" id="SSF52540">
    <property type="entry name" value="P-loop containing nucleoside triphosphate hydrolases"/>
    <property type="match status" value="1"/>
</dbReference>
<feature type="domain" description="YprB ribonuclease H-like" evidence="6">
    <location>
        <begin position="319"/>
        <end position="497"/>
    </location>
</feature>
<accession>A0ABV7ISR2</accession>
<dbReference type="InterPro" id="IPR050534">
    <property type="entry name" value="Coronavir_polyprotein_1ab"/>
</dbReference>
<evidence type="ECO:0000259" key="5">
    <source>
        <dbReference type="Pfam" id="PF13087"/>
    </source>
</evidence>
<comment type="caution">
    <text evidence="7">The sequence shown here is derived from an EMBL/GenBank/DDBJ whole genome shotgun (WGS) entry which is preliminary data.</text>
</comment>
<dbReference type="Pfam" id="PF13604">
    <property type="entry name" value="AAA_30"/>
    <property type="match status" value="1"/>
</dbReference>
<dbReference type="InterPro" id="IPR038720">
    <property type="entry name" value="YprB_RNase_H-like_dom"/>
</dbReference>
<dbReference type="NCBIfam" id="TIGR03491">
    <property type="entry name" value="TM0106 family RecB-like putative nuclease"/>
    <property type="match status" value="1"/>
</dbReference>
<dbReference type="RefSeq" id="WP_379510382.1">
    <property type="nucleotide sequence ID" value="NZ_JBHRTQ010000010.1"/>
</dbReference>
<dbReference type="Pfam" id="PF13482">
    <property type="entry name" value="RNase_H_2"/>
    <property type="match status" value="1"/>
</dbReference>
<gene>
    <name evidence="7" type="ORF">ACFOD9_12175</name>
</gene>
<name>A0ABV7ISR2_9SPHN</name>
<dbReference type="Gene3D" id="3.40.50.300">
    <property type="entry name" value="P-loop containing nucleotide triphosphate hydrolases"/>
    <property type="match status" value="2"/>
</dbReference>
<organism evidence="7 8">
    <name type="scientific">Novosphingobium bradum</name>
    <dbReference type="NCBI Taxonomy" id="1737444"/>
    <lineage>
        <taxon>Bacteria</taxon>
        <taxon>Pseudomonadati</taxon>
        <taxon>Pseudomonadota</taxon>
        <taxon>Alphaproteobacteria</taxon>
        <taxon>Sphingomonadales</taxon>
        <taxon>Sphingomonadaceae</taxon>
        <taxon>Novosphingobium</taxon>
    </lineage>
</organism>
<dbReference type="EMBL" id="JBHRTQ010000010">
    <property type="protein sequence ID" value="MFC3175007.1"/>
    <property type="molecule type" value="Genomic_DNA"/>
</dbReference>
<dbReference type="InterPro" id="IPR027417">
    <property type="entry name" value="P-loop_NTPase"/>
</dbReference>
<dbReference type="PANTHER" id="PTHR43788">
    <property type="entry name" value="DNA2/NAM7 HELICASE FAMILY MEMBER"/>
    <property type="match status" value="1"/>
</dbReference>
<proteinExistence type="predicted"/>
<evidence type="ECO:0000256" key="2">
    <source>
        <dbReference type="ARBA" id="ARBA00022801"/>
    </source>
</evidence>
<evidence type="ECO:0000256" key="4">
    <source>
        <dbReference type="ARBA" id="ARBA00022840"/>
    </source>
</evidence>
<protein>
    <submittedName>
        <fullName evidence="7">TM0106 family RecB-like putative nuclease</fullName>
    </submittedName>
</protein>
<evidence type="ECO:0000256" key="3">
    <source>
        <dbReference type="ARBA" id="ARBA00022806"/>
    </source>
</evidence>
<keyword evidence="1" id="KW-0547">Nucleotide-binding</keyword>
<feature type="domain" description="DNA2/NAM7 helicase-like C-terminal" evidence="5">
    <location>
        <begin position="919"/>
        <end position="1101"/>
    </location>
</feature>
<sequence>MRHYHDRLLHSPTDLVRFLGCAHAVALDLRKLADPASLPDKVENDAMGELVSQAGLRHEDDYRARLAGEGGLVEIPATGLSVRQRAERTAGAMSEGAAAIFQATFLDEPWHGFADFLRRVEEPSALGAWSYEPVDTKLARSVKPAYLVQLGLYAQMIGKVQGVVPRRVHVALGSGVEETFRLVDFTRTLAAAQRRYLGFIDAGAPASRPEPCAACDLCGWRDHCADQWEAEDHLSRVAGLSRPQVQKLEAAGIATLAALAEAPEDTRVPRLAPATFARLRAQARLQQARMAGGDPVVQVLPAEPGRGFALLPPPDPADLFFDLEGDPLTEGGLDYLWGVHLRDGSGKPRFVHRWGHDSAAERAAFEATVDWMGEHLAAHPAAHIYHYAPYEVTALRRLSTLHASREEAVDRLLRERRLVDLYAVLRQAIRTSEPNLSLKTMEVFFAKKREGAVTNAGDSIVEYKSWQDSGEQKILDDILAYNRIDCENTEALRDWLVSLREDGMAWREVGPGRDQPAELTDERLAAEADENALIAAVNGGSVPASPRARELAGHLVRFHARAGKPARWAVFDRCEREADELAGDGECIGDIKPDRDAEGEWQEPVKRSVAARYRFEPQDTKLRLGSQVLHAPSLMRMGEIIALDEDRGTVTVKRMLKGDEAFPEIGSLIPSWPIDDKVLVGAVRRVVRAWAASPAGAEPPYRALADFLERAAPRLAVWSSGPLVGAGESLVAAATARCLALAHSSLFLQGPPGTGKTHTSAHVIVALLAAGKRVGVSSNSHKAINNLLRKVEQVAGAEGVGLRGVKKASAGDPDSFLNGDTIRDVTAPDDATAPHLNLIGGTAWLFARDDLDQALDYLFIDEAGQVSLGNLLAMGSAAKNLVLVGDQMQLGQPIQGAHPGESGLSALDYLLEGEATVAPDRGVLLDTSWRMHPAICHFISEAVYDGRLKAHPDCARQRLHLAPGHDPALASHGLRFVAMDHAGCAQRSEAEVARVRQLAHGLIATPFTDRAGKPGKIAWDNVLIVAPFNMQVNALKAALPAAARVGTVDKFQGQEAEVVIVSMTTSTPDDLPRHVDFFYSKNRLNVAISRARTLALVLANPKLLELDAKSVDHLRLVNTLAWVAEEGMK</sequence>
<keyword evidence="4" id="KW-0067">ATP-binding</keyword>
<evidence type="ECO:0000313" key="7">
    <source>
        <dbReference type="EMBL" id="MFC3175007.1"/>
    </source>
</evidence>
<keyword evidence="8" id="KW-1185">Reference proteome</keyword>
<dbReference type="PANTHER" id="PTHR43788:SF8">
    <property type="entry name" value="DNA-BINDING PROTEIN SMUBP-2"/>
    <property type="match status" value="1"/>
</dbReference>
<evidence type="ECO:0000313" key="8">
    <source>
        <dbReference type="Proteomes" id="UP001595604"/>
    </source>
</evidence>
<reference evidence="8" key="1">
    <citation type="journal article" date="2019" name="Int. J. Syst. Evol. Microbiol.">
        <title>The Global Catalogue of Microorganisms (GCM) 10K type strain sequencing project: providing services to taxonomists for standard genome sequencing and annotation.</title>
        <authorList>
            <consortium name="The Broad Institute Genomics Platform"/>
            <consortium name="The Broad Institute Genome Sequencing Center for Infectious Disease"/>
            <person name="Wu L."/>
            <person name="Ma J."/>
        </authorList>
    </citation>
    <scope>NUCLEOTIDE SEQUENCE [LARGE SCALE GENOMIC DNA]</scope>
    <source>
        <strain evidence="8">KCTC 42984</strain>
    </source>
</reference>